<evidence type="ECO:0000313" key="5">
    <source>
        <dbReference type="Proteomes" id="UP001595867"/>
    </source>
</evidence>
<evidence type="ECO:0000313" key="4">
    <source>
        <dbReference type="EMBL" id="MFC4065782.1"/>
    </source>
</evidence>
<feature type="compositionally biased region" description="Low complexity" evidence="2">
    <location>
        <begin position="188"/>
        <end position="201"/>
    </location>
</feature>
<dbReference type="EMBL" id="JBHSBL010000013">
    <property type="protein sequence ID" value="MFC4065782.1"/>
    <property type="molecule type" value="Genomic_DNA"/>
</dbReference>
<dbReference type="RefSeq" id="WP_378066769.1">
    <property type="nucleotide sequence ID" value="NZ_JBHSBL010000013.1"/>
</dbReference>
<dbReference type="InterPro" id="IPR050767">
    <property type="entry name" value="Sel1_AlgK"/>
</dbReference>
<dbReference type="Pfam" id="PF13176">
    <property type="entry name" value="TPR_7"/>
    <property type="match status" value="1"/>
</dbReference>
<comment type="caution">
    <text evidence="4">The sequence shown here is derived from an EMBL/GenBank/DDBJ whole genome shotgun (WGS) entry which is preliminary data.</text>
</comment>
<proteinExistence type="predicted"/>
<keyword evidence="5" id="KW-1185">Reference proteome</keyword>
<dbReference type="PROSITE" id="PS50005">
    <property type="entry name" value="TPR"/>
    <property type="match status" value="1"/>
</dbReference>
<dbReference type="PROSITE" id="PS50293">
    <property type="entry name" value="TPR_REGION"/>
    <property type="match status" value="1"/>
</dbReference>
<dbReference type="InterPro" id="IPR011990">
    <property type="entry name" value="TPR-like_helical_dom_sf"/>
</dbReference>
<evidence type="ECO:0000256" key="2">
    <source>
        <dbReference type="SAM" id="MobiDB-lite"/>
    </source>
</evidence>
<dbReference type="Pfam" id="PF12770">
    <property type="entry name" value="CHAT"/>
    <property type="match status" value="1"/>
</dbReference>
<accession>A0ABV8INJ2</accession>
<reference evidence="5" key="1">
    <citation type="journal article" date="2019" name="Int. J. Syst. Evol. Microbiol.">
        <title>The Global Catalogue of Microorganisms (GCM) 10K type strain sequencing project: providing services to taxonomists for standard genome sequencing and annotation.</title>
        <authorList>
            <consortium name="The Broad Institute Genomics Platform"/>
            <consortium name="The Broad Institute Genome Sequencing Center for Infectious Disease"/>
            <person name="Wu L."/>
            <person name="Ma J."/>
        </authorList>
    </citation>
    <scope>NUCLEOTIDE SEQUENCE [LARGE SCALE GENOMIC DNA]</scope>
    <source>
        <strain evidence="5">TBRC 5832</strain>
    </source>
</reference>
<sequence length="1278" mass="137100">MTAADDTFAAMLGTGLHLLDRGDQVGARRWFAQAARSDDPALLTDLGAIYQESLGDPGRAETCYRRAATAGNTDAMNRLGVLLKQRDELTEAETWLLRAAEGGDAHALNNLGGVYERRGDNNRAIEYFRAALERGVLAAFYPLVMKLWAAGRHDEALGWYRQGERWDAPEIRPQLEFLASLLEHGPPAGRPGAPQARANRGVPPITVDVDDPLGSAERARGVFLLTDDPVPLDLARDLAAFSAEHARRGGDDRARALSLLGDLERLRFERDGDEARLEAAVRFARTAYREVLPTDPSYPLVLSRLASGLVALAEHTGETEPLREARALHEEAIGELAPGDPRFAELWTGHGNALLAAEWEDDAVLALRAAVEATPAGDPERIVRQVHLAFALVPRFERGGVMAARDEARALLDRARAELPPAHRLRGSVDAALDLLAGSGTPAPATAEQALDEYRRTGELDLLRHGIELLRAGPVGGETRRRLGVALTLLYRRLGDPATLDEAIELLDADSSALVEAAEALRLRARRTGGEDLRRALALARTAVRQTSAEDAERATRLRALAAIVVEVGTATQDSLAVREGVDLFRAALAETPPDSPDRPAAAVALGTALLAAARHDPALLDEAVRLTTGAVTAVGTGHPERAAFETAAAQALHQHALHTGDADTADRATMVARSAVSATPEDHPDRPERLGVLCRILLHDADLDEAIREAEAWTAATPDWHPRWGEARTTLARLLAARAIGGADPAELLAAVVGLRAVATNARIAATERVLAADLWATVCGLLGDPTQREAYALALDLLPRTARRGLPRADREEHLGLFAGLASRAAARALADGDTGLALRWLEQGRGVLLDQALGVRTELAALHEREPGLAEEFAALIETLDPDPDLLADPAESAHRREDLDRRLDEVVAEIRRQPGLDGFLSPPTEAELRERCADRLVAVLNVSDARCDAILLGRGDPVVVPLPDLRLAEVREAAAGFRGAIRAVQRGTIAERLAGQRLVTAVLAWLWEAAARPVLDAAGVTGQEPHRPRIWWVPTGPLVELPLHAAGRHDDDGPTVLDRVVSSYLPTIRSLTPPRQPDTGDKPSVLVVAMPRTPGAADLPHVDAEVEALRALTPVTVLAGEHATREAVLPALGNHAWAHFACHVSGEPERGTDIRLLLHDHEHRPVSLADIVRLRPASAEFAYLSACDTARAPTHLADEAVHVAGAFQMAGYGQVVATMWPVGDQAAAEITADVYPLLLAGATAAESLDAAVRRQRDRYPAAPTRWASHVHVGA</sequence>
<protein>
    <submittedName>
        <fullName evidence="4">CHAT domain-containing protein</fullName>
    </submittedName>
</protein>
<dbReference type="SMART" id="SM00671">
    <property type="entry name" value="SEL1"/>
    <property type="match status" value="4"/>
</dbReference>
<dbReference type="SUPFAM" id="SSF48452">
    <property type="entry name" value="TPR-like"/>
    <property type="match status" value="1"/>
</dbReference>
<dbReference type="InterPro" id="IPR006597">
    <property type="entry name" value="Sel1-like"/>
</dbReference>
<name>A0ABV8INJ2_9ACTN</name>
<dbReference type="SUPFAM" id="SSF81901">
    <property type="entry name" value="HCP-like"/>
    <property type="match status" value="1"/>
</dbReference>
<feature type="domain" description="CHAT" evidence="3">
    <location>
        <begin position="1005"/>
        <end position="1277"/>
    </location>
</feature>
<dbReference type="Gene3D" id="1.25.40.10">
    <property type="entry name" value="Tetratricopeptide repeat domain"/>
    <property type="match status" value="2"/>
</dbReference>
<dbReference type="Proteomes" id="UP001595867">
    <property type="component" value="Unassembled WGS sequence"/>
</dbReference>
<evidence type="ECO:0000256" key="1">
    <source>
        <dbReference type="PROSITE-ProRule" id="PRU00339"/>
    </source>
</evidence>
<feature type="region of interest" description="Disordered" evidence="2">
    <location>
        <begin position="188"/>
        <end position="210"/>
    </location>
</feature>
<keyword evidence="1" id="KW-0802">TPR repeat</keyword>
<gene>
    <name evidence="4" type="ORF">ACFO0C_12645</name>
</gene>
<dbReference type="InterPro" id="IPR024983">
    <property type="entry name" value="CHAT_dom"/>
</dbReference>
<feature type="repeat" description="TPR" evidence="1">
    <location>
        <begin position="105"/>
        <end position="138"/>
    </location>
</feature>
<dbReference type="PANTHER" id="PTHR11102">
    <property type="entry name" value="SEL-1-LIKE PROTEIN"/>
    <property type="match status" value="1"/>
</dbReference>
<dbReference type="PANTHER" id="PTHR11102:SF160">
    <property type="entry name" value="ERAD-ASSOCIATED E3 UBIQUITIN-PROTEIN LIGASE COMPONENT HRD3"/>
    <property type="match status" value="1"/>
</dbReference>
<evidence type="ECO:0000259" key="3">
    <source>
        <dbReference type="Pfam" id="PF12770"/>
    </source>
</evidence>
<dbReference type="InterPro" id="IPR019734">
    <property type="entry name" value="TPR_rpt"/>
</dbReference>
<organism evidence="4 5">
    <name type="scientific">Actinoplanes subglobosus</name>
    <dbReference type="NCBI Taxonomy" id="1547892"/>
    <lineage>
        <taxon>Bacteria</taxon>
        <taxon>Bacillati</taxon>
        <taxon>Actinomycetota</taxon>
        <taxon>Actinomycetes</taxon>
        <taxon>Micromonosporales</taxon>
        <taxon>Micromonosporaceae</taxon>
        <taxon>Actinoplanes</taxon>
    </lineage>
</organism>